<name>A0AAW8TY16_9ENTE</name>
<keyword evidence="5" id="KW-0472">Membrane</keyword>
<evidence type="ECO:0000259" key="6">
    <source>
        <dbReference type="PROSITE" id="PS50234"/>
    </source>
</evidence>
<dbReference type="InterPro" id="IPR013783">
    <property type="entry name" value="Ig-like_fold"/>
</dbReference>
<keyword evidence="2" id="KW-0964">Secreted</keyword>
<dbReference type="Pfam" id="PF00092">
    <property type="entry name" value="VWA"/>
    <property type="match status" value="1"/>
</dbReference>
<organism evidence="7 8">
    <name type="scientific">Enterococcus asini</name>
    <dbReference type="NCBI Taxonomy" id="57732"/>
    <lineage>
        <taxon>Bacteria</taxon>
        <taxon>Bacillati</taxon>
        <taxon>Bacillota</taxon>
        <taxon>Bacilli</taxon>
        <taxon>Lactobacillales</taxon>
        <taxon>Enterococcaceae</taxon>
        <taxon>Enterococcus</taxon>
    </lineage>
</organism>
<dbReference type="EMBL" id="JARQBJ010000006">
    <property type="protein sequence ID" value="MDT2811158.1"/>
    <property type="molecule type" value="Genomic_DNA"/>
</dbReference>
<keyword evidence="3" id="KW-0732">Signal</keyword>
<sequence>MKRVRKKLFTLSGLFIVLAQVFVMAFSGIAAIAITKDETTKNLFDVNGSSATMAYELVDNDTIKWTVSLKKGAYDSPTRFMVDLVAGESSVVPEQIQSTNQEMVFESNYGDDYIQGGFSEQVTGSMSGETTISFVTTRQISNLVVTPKLVTVPATNEAMTMAAIVTTDSTTDAEAEAQPTVVSEPVNLLENVSTVTFNIPAVEVEEPEENQEENTPVSPEAEGDVEEKTTTPVTEAETENGTETPTNTADNGNVATQGVVTETDQDEVEGFVQEPIVSAQYQGFVSLSGAQLLADPLDPFKYYDSSHADGIYPKHETSQYTDADTSDNIRNYNYGDATKTDAAKETPNIELFDVNGDQLNFQDGYHEYGSAADGRINTKKTVSPTNDPNIFQVQLDTIGDAIKTNEKADIVLVLDRSSSMDTKTGDWRSDTRWEQLQSAVTTFANEILKDNEIVNGIGRIQIGLVGFSTHQDDERRYVDANVASFSTLSNNATSVTKGFTPLASAITGHQLVTDNVPSNSGTPTFFGIDVGLNLLYNDSAGARNNDDVKKIMITITDGEPTYREGENYSSTDLGNATKITDHGNTSLRYTTRQYVRESGTTTNDSTIKFAQTRYTAHTDASFYSVGFHTGGTANSVVTALGPNGAYAANNITSLVTALKNAVASLINTIANATITDPLSEYVELVGNVTGTGLYLNGGGITTTDQSFNQAITLNTTGNQITASNVTLGSDSNGRQGYRITYKVKLKDEFHTGKFYPTNGTTYIANGARGNHYYAVPSIRTAPTPVAVTFNKTNGREALVGAQFRLKNAQNEYDSNVTEADGVVTFTNVLPGAYVLSETQTPDGHITMADMNVIVTRDGKITQEDGETILGTVVNTRKSIDVSLTKLGADGEALSGVTFELQKGNTKLEFSEHPTTAGLYEFKNVSPGIYDLVETEAILGYKSLGKIGTVTIDKYGGVTFTKENDITQEITASSIEGKNGIQISFSPITNSLKPIDINLDKIGPDGEALKGATFELQSQGLTVKKFIESTTSAGLHQLTNVVPGTYDLVETDAPEGYEVLGKIGVLEIDAHGVATFTKVAGSTQTIELARDEGNRVLFTLSSVKNSLKPIDLTLNKVGPDGNALSGATFVLRQGTTDFDFSENADTAGLHELKNVAPGTYEVIETEAPKGYKVLGKIGDLEIDSAGQATFKAVDESEKVLGRTVNGNIKIALPTVTNELKPFDLTVNKEDELGKALVGAEFTLTGPNNYKQVITSTSDDPISEFSFTGLTAGTYTLTETSPPDGYIGLTSDITIEISELGVVAVSGVDEETVLTTDEQNNTISFIVVNKKKVPLPATGGSGTMMFVTISVLALTATGLYFLKRKDQEVA</sequence>
<dbReference type="Gene3D" id="2.60.40.2110">
    <property type="match status" value="1"/>
</dbReference>
<dbReference type="SUPFAM" id="SSF49478">
    <property type="entry name" value="Cna protein B-type domain"/>
    <property type="match status" value="2"/>
</dbReference>
<dbReference type="Pfam" id="PF17802">
    <property type="entry name" value="SpaA"/>
    <property type="match status" value="5"/>
</dbReference>
<evidence type="ECO:0000256" key="3">
    <source>
        <dbReference type="ARBA" id="ARBA00022729"/>
    </source>
</evidence>
<feature type="compositionally biased region" description="Low complexity" evidence="4">
    <location>
        <begin position="239"/>
        <end position="249"/>
    </location>
</feature>
<proteinExistence type="inferred from homology"/>
<feature type="domain" description="VWFA" evidence="6">
    <location>
        <begin position="409"/>
        <end position="669"/>
    </location>
</feature>
<evidence type="ECO:0000256" key="2">
    <source>
        <dbReference type="ARBA" id="ARBA00022525"/>
    </source>
</evidence>
<comment type="caution">
    <text evidence="7">The sequence shown here is derived from an EMBL/GenBank/DDBJ whole genome shotgun (WGS) entry which is preliminary data.</text>
</comment>
<dbReference type="Gene3D" id="2.60.40.10">
    <property type="entry name" value="Immunoglobulins"/>
    <property type="match status" value="5"/>
</dbReference>
<protein>
    <submittedName>
        <fullName evidence="7">SpaA isopeptide-forming pilin-related protein</fullName>
    </submittedName>
</protein>
<dbReference type="RefSeq" id="WP_311835759.1">
    <property type="nucleotide sequence ID" value="NZ_JARQBJ010000006.1"/>
</dbReference>
<dbReference type="InterPro" id="IPR049319">
    <property type="entry name" value="GBS104-like_Ig"/>
</dbReference>
<evidence type="ECO:0000256" key="5">
    <source>
        <dbReference type="SAM" id="Phobius"/>
    </source>
</evidence>
<dbReference type="InterPro" id="IPR036465">
    <property type="entry name" value="vWFA_dom_sf"/>
</dbReference>
<comment type="similarity">
    <text evidence="1">Belongs to the serine-aspartate repeat-containing protein (SDr) family.</text>
</comment>
<dbReference type="Proteomes" id="UP001256711">
    <property type="component" value="Unassembled WGS sequence"/>
</dbReference>
<feature type="region of interest" description="Disordered" evidence="4">
    <location>
        <begin position="203"/>
        <end position="254"/>
    </location>
</feature>
<dbReference type="PANTHER" id="PTHR36108:SF13">
    <property type="entry name" value="COLOSSIN-B-RELATED"/>
    <property type="match status" value="1"/>
</dbReference>
<dbReference type="CDD" id="cd00198">
    <property type="entry name" value="vWFA"/>
    <property type="match status" value="1"/>
</dbReference>
<evidence type="ECO:0000256" key="4">
    <source>
        <dbReference type="SAM" id="MobiDB-lite"/>
    </source>
</evidence>
<evidence type="ECO:0000313" key="7">
    <source>
        <dbReference type="EMBL" id="MDT2811158.1"/>
    </source>
</evidence>
<dbReference type="PANTHER" id="PTHR36108">
    <property type="entry name" value="COLOSSIN-B-RELATED"/>
    <property type="match status" value="1"/>
</dbReference>
<dbReference type="Gene3D" id="3.40.50.410">
    <property type="entry name" value="von Willebrand factor, type A domain"/>
    <property type="match status" value="1"/>
</dbReference>
<dbReference type="InterPro" id="IPR002035">
    <property type="entry name" value="VWF_A"/>
</dbReference>
<gene>
    <name evidence="7" type="ORF">P7H43_11775</name>
</gene>
<evidence type="ECO:0000313" key="8">
    <source>
        <dbReference type="Proteomes" id="UP001256711"/>
    </source>
</evidence>
<accession>A0AAW8TY16</accession>
<dbReference type="SUPFAM" id="SSF53300">
    <property type="entry name" value="vWA-like"/>
    <property type="match status" value="1"/>
</dbReference>
<dbReference type="NCBIfam" id="TIGR01167">
    <property type="entry name" value="LPXTG_anchor"/>
    <property type="match status" value="1"/>
</dbReference>
<dbReference type="Pfam" id="PF21426">
    <property type="entry name" value="GBS104-like_Ig"/>
    <property type="match status" value="1"/>
</dbReference>
<keyword evidence="5" id="KW-1133">Transmembrane helix</keyword>
<feature type="transmembrane region" description="Helical" evidence="5">
    <location>
        <begin position="1340"/>
        <end position="1360"/>
    </location>
</feature>
<dbReference type="PROSITE" id="PS50234">
    <property type="entry name" value="VWFA"/>
    <property type="match status" value="1"/>
</dbReference>
<feature type="compositionally biased region" description="Acidic residues" evidence="4">
    <location>
        <begin position="203"/>
        <end position="212"/>
    </location>
</feature>
<dbReference type="InterPro" id="IPR041033">
    <property type="entry name" value="SpaA_PFL_dom_1"/>
</dbReference>
<dbReference type="SMART" id="SM00327">
    <property type="entry name" value="VWA"/>
    <property type="match status" value="1"/>
</dbReference>
<evidence type="ECO:0000256" key="1">
    <source>
        <dbReference type="ARBA" id="ARBA00007257"/>
    </source>
</evidence>
<reference evidence="7" key="1">
    <citation type="submission" date="2023-03" db="EMBL/GenBank/DDBJ databases">
        <authorList>
            <person name="Shen W."/>
            <person name="Cai J."/>
        </authorList>
    </citation>
    <scope>NUCLEOTIDE SEQUENCE</scope>
    <source>
        <strain evidence="7">B226-2</strain>
    </source>
</reference>
<keyword evidence="5" id="KW-0812">Transmembrane</keyword>